<accession>A0A0S4KUC7</accession>
<dbReference type="Gene3D" id="3.30.2310.20">
    <property type="entry name" value="RelE-like"/>
    <property type="match status" value="1"/>
</dbReference>
<dbReference type="RefSeq" id="WP_062484746.1">
    <property type="nucleotide sequence ID" value="NZ_LN885086.1"/>
</dbReference>
<dbReference type="Proteomes" id="UP000066284">
    <property type="component" value="Chromosome 1"/>
</dbReference>
<dbReference type="Pfam" id="PF05015">
    <property type="entry name" value="HigB-like_toxin"/>
    <property type="match status" value="1"/>
</dbReference>
<organism evidence="1 2">
    <name type="scientific">Candidatus Nitrospira inopinata</name>
    <dbReference type="NCBI Taxonomy" id="1715989"/>
    <lineage>
        <taxon>Bacteria</taxon>
        <taxon>Pseudomonadati</taxon>
        <taxon>Nitrospirota</taxon>
        <taxon>Nitrospiria</taxon>
        <taxon>Nitrospirales</taxon>
        <taxon>Nitrospiraceae</taxon>
        <taxon>Nitrospira</taxon>
    </lineage>
</organism>
<evidence type="ECO:0000313" key="1">
    <source>
        <dbReference type="EMBL" id="CUQ66792.1"/>
    </source>
</evidence>
<dbReference type="PANTHER" id="PTHR40266:SF2">
    <property type="entry name" value="TOXIN HIGB-1"/>
    <property type="match status" value="1"/>
</dbReference>
<dbReference type="STRING" id="1715989.NITINOP_1817"/>
<name>A0A0S4KUC7_9BACT</name>
<dbReference type="EMBL" id="LN885086">
    <property type="protein sequence ID" value="CUQ66792.1"/>
    <property type="molecule type" value="Genomic_DNA"/>
</dbReference>
<dbReference type="AlphaFoldDB" id="A0A0S4KUC7"/>
<gene>
    <name evidence="1" type="primary">higB</name>
    <name evidence="1" type="ORF">NITINOP_1817</name>
</gene>
<sequence length="96" mass="11422">MIESFANRLAEDLFDDRQSKAVLKFPSDLIRTARRKLLYLHDASEIGDLREPPGNRLEALKGEWKGFYSIRINDQWRVVFRWHDGNAYEVQIIDYH</sequence>
<dbReference type="InterPro" id="IPR007711">
    <property type="entry name" value="HigB-1"/>
</dbReference>
<reference evidence="2" key="1">
    <citation type="submission" date="2015-09" db="EMBL/GenBank/DDBJ databases">
        <authorList>
            <person name="Daims H."/>
        </authorList>
    </citation>
    <scope>NUCLEOTIDE SEQUENCE [LARGE SCALE GENOMIC DNA]</scope>
</reference>
<dbReference type="SUPFAM" id="SSF143011">
    <property type="entry name" value="RelE-like"/>
    <property type="match status" value="1"/>
</dbReference>
<dbReference type="InterPro" id="IPR035093">
    <property type="entry name" value="RelE/ParE_toxin_dom_sf"/>
</dbReference>
<evidence type="ECO:0000313" key="2">
    <source>
        <dbReference type="Proteomes" id="UP000066284"/>
    </source>
</evidence>
<protein>
    <submittedName>
        <fullName evidence="1">Toxin HigB-1</fullName>
    </submittedName>
</protein>
<dbReference type="KEGG" id="nio:NITINOP_1817"/>
<dbReference type="OrthoDB" id="9801102at2"/>
<dbReference type="PANTHER" id="PTHR40266">
    <property type="entry name" value="TOXIN HIGB-1"/>
    <property type="match status" value="1"/>
</dbReference>
<keyword evidence="2" id="KW-1185">Reference proteome</keyword>
<proteinExistence type="predicted"/>